<dbReference type="PANTHER" id="PTHR13799">
    <property type="entry name" value="NGG1 INTERACTING FACTOR 3"/>
    <property type="match status" value="1"/>
</dbReference>
<dbReference type="NCBIfam" id="TIGR00486">
    <property type="entry name" value="YbgI_SA1388"/>
    <property type="match status" value="1"/>
</dbReference>
<dbReference type="Pfam" id="PF01784">
    <property type="entry name" value="DUF34_NIF3"/>
    <property type="match status" value="1"/>
</dbReference>
<evidence type="ECO:0000313" key="6">
    <source>
        <dbReference type="Proteomes" id="UP001595896"/>
    </source>
</evidence>
<evidence type="ECO:0000256" key="2">
    <source>
        <dbReference type="ARBA" id="ARBA00022112"/>
    </source>
</evidence>
<dbReference type="InterPro" id="IPR015867">
    <property type="entry name" value="N-reg_PII/ATP_PRibTrfase_C"/>
</dbReference>
<dbReference type="RefSeq" id="WP_377910732.1">
    <property type="nucleotide sequence ID" value="NZ_JBHSGK010000021.1"/>
</dbReference>
<evidence type="ECO:0000256" key="4">
    <source>
        <dbReference type="PIRNR" id="PIRNR037489"/>
    </source>
</evidence>
<dbReference type="PANTHER" id="PTHR13799:SF14">
    <property type="entry name" value="GTP CYCLOHYDROLASE 1 TYPE 2 HOMOLOG"/>
    <property type="match status" value="1"/>
</dbReference>
<dbReference type="InterPro" id="IPR002678">
    <property type="entry name" value="DUF34/NIF3"/>
</dbReference>
<dbReference type="PIRSF" id="PIRSF037489">
    <property type="entry name" value="UCP037489_NIF3_YqfO"/>
    <property type="match status" value="1"/>
</dbReference>
<dbReference type="Gene3D" id="3.40.1390.30">
    <property type="entry name" value="NIF3 (NGG1p interacting factor 3)-like"/>
    <property type="match status" value="1"/>
</dbReference>
<protein>
    <recommendedName>
        <fullName evidence="2 4">GTP cyclohydrolase 1 type 2 homolog</fullName>
    </recommendedName>
</protein>
<keyword evidence="3 4" id="KW-0479">Metal-binding</keyword>
<name>A0ABV9P1I5_9BACI</name>
<proteinExistence type="inferred from homology"/>
<reference evidence="6" key="1">
    <citation type="journal article" date="2019" name="Int. J. Syst. Evol. Microbiol.">
        <title>The Global Catalogue of Microorganisms (GCM) 10K type strain sequencing project: providing services to taxonomists for standard genome sequencing and annotation.</title>
        <authorList>
            <consortium name="The Broad Institute Genomics Platform"/>
            <consortium name="The Broad Institute Genome Sequencing Center for Infectious Disease"/>
            <person name="Wu L."/>
            <person name="Ma J."/>
        </authorList>
    </citation>
    <scope>NUCLEOTIDE SEQUENCE [LARGE SCALE GENOMIC DNA]</scope>
    <source>
        <strain evidence="6">JCM 12165</strain>
    </source>
</reference>
<organism evidence="5 6">
    <name type="scientific">Bacillus daqingensis</name>
    <dbReference type="NCBI Taxonomy" id="872396"/>
    <lineage>
        <taxon>Bacteria</taxon>
        <taxon>Bacillati</taxon>
        <taxon>Bacillota</taxon>
        <taxon>Bacilli</taxon>
        <taxon>Bacillales</taxon>
        <taxon>Bacillaceae</taxon>
        <taxon>Bacillus</taxon>
    </lineage>
</organism>
<dbReference type="SUPFAM" id="SSF102705">
    <property type="entry name" value="NIF3 (NGG1p interacting factor 3)-like"/>
    <property type="match status" value="1"/>
</dbReference>
<sequence length="372" mass="40902">MTDVHVQTVLQFMEQHAPKRLAVEGDPIGLQIGSVKKRASKIMITLDVLEPVVDEAVANGVDMIIAHHPLLFRPLKQLNTDTSYGRAVEKLIKHDITVFAAHTNLDVAEGGVNDMMADALGIRDTAALAPVTEEKFKKMVVFVPHDHADAVRNALGQAGAGHIGDYSHCSFSTEGKGAFIPGSGANPYIGTKGRMERPEEERIETIFPASLERKVIRAMLDAHPYEEAAYDIYSLDNPGRTYGLGRIGKLDQSVTLREFTERVKEAFGVNGVRVVGDLDKTITKAAVLGGDGNKYTMHALRQGADVYVTGDLYFHVAHDAWMEGLTMIDPGHHVEQIMKQALAEQLSSWLRDQKSTTEVIVSEINTDPFQFM</sequence>
<evidence type="ECO:0000256" key="1">
    <source>
        <dbReference type="ARBA" id="ARBA00006964"/>
    </source>
</evidence>
<dbReference type="Gene3D" id="3.30.70.120">
    <property type="match status" value="1"/>
</dbReference>
<dbReference type="InterPro" id="IPR017221">
    <property type="entry name" value="DUF34/NIF3_bac"/>
</dbReference>
<comment type="similarity">
    <text evidence="1 4">Belongs to the GTP cyclohydrolase I type 2/NIF3 family.</text>
</comment>
<gene>
    <name evidence="5" type="ORF">ACFO4L_16355</name>
</gene>
<comment type="caution">
    <text evidence="5">The sequence shown here is derived from an EMBL/GenBank/DDBJ whole genome shotgun (WGS) entry which is preliminary data.</text>
</comment>
<dbReference type="EMBL" id="JBHSGK010000021">
    <property type="protein sequence ID" value="MFC4738144.1"/>
    <property type="molecule type" value="Genomic_DNA"/>
</dbReference>
<evidence type="ECO:0000256" key="3">
    <source>
        <dbReference type="ARBA" id="ARBA00022723"/>
    </source>
</evidence>
<accession>A0ABV9P1I5</accession>
<evidence type="ECO:0000313" key="5">
    <source>
        <dbReference type="EMBL" id="MFC4738144.1"/>
    </source>
</evidence>
<dbReference type="Proteomes" id="UP001595896">
    <property type="component" value="Unassembled WGS sequence"/>
</dbReference>
<dbReference type="InterPro" id="IPR036069">
    <property type="entry name" value="DUF34/NIF3_sf"/>
</dbReference>
<keyword evidence="6" id="KW-1185">Reference proteome</keyword>